<evidence type="ECO:0000256" key="2">
    <source>
        <dbReference type="ARBA" id="ARBA00023027"/>
    </source>
</evidence>
<dbReference type="GO" id="GO:0051287">
    <property type="term" value="F:NAD binding"/>
    <property type="evidence" value="ECO:0007669"/>
    <property type="project" value="InterPro"/>
</dbReference>
<evidence type="ECO:0000256" key="1">
    <source>
        <dbReference type="ARBA" id="ARBA00023002"/>
    </source>
</evidence>
<dbReference type="AlphaFoldDB" id="A0A932HZW2"/>
<dbReference type="InterPro" id="IPR013328">
    <property type="entry name" value="6PGD_dom2"/>
</dbReference>
<dbReference type="InterPro" id="IPR008927">
    <property type="entry name" value="6-PGluconate_DH-like_C_sf"/>
</dbReference>
<dbReference type="PANTHER" id="PTHR22981:SF7">
    <property type="entry name" value="3-HYDROXYISOBUTYRATE DEHYDROGENASE, MITOCHONDRIAL"/>
    <property type="match status" value="1"/>
</dbReference>
<evidence type="ECO:0000313" key="7">
    <source>
        <dbReference type="Proteomes" id="UP000782312"/>
    </source>
</evidence>
<feature type="domain" description="3-hydroxyisobutyrate dehydrogenase-like NAD-binding" evidence="5">
    <location>
        <begin position="174"/>
        <end position="292"/>
    </location>
</feature>
<dbReference type="GO" id="GO:0016616">
    <property type="term" value="F:oxidoreductase activity, acting on the CH-OH group of donors, NAD or NADP as acceptor"/>
    <property type="evidence" value="ECO:0007669"/>
    <property type="project" value="TreeGrafter"/>
</dbReference>
<dbReference type="InterPro" id="IPR015815">
    <property type="entry name" value="HIBADH-related"/>
</dbReference>
<gene>
    <name evidence="6" type="ORF">HYZ11_14460</name>
</gene>
<evidence type="ECO:0000259" key="4">
    <source>
        <dbReference type="Pfam" id="PF03446"/>
    </source>
</evidence>
<dbReference type="Pfam" id="PF03446">
    <property type="entry name" value="NAD_binding_2"/>
    <property type="match status" value="1"/>
</dbReference>
<organism evidence="6 7">
    <name type="scientific">Tectimicrobiota bacterium</name>
    <dbReference type="NCBI Taxonomy" id="2528274"/>
    <lineage>
        <taxon>Bacteria</taxon>
        <taxon>Pseudomonadati</taxon>
        <taxon>Nitrospinota/Tectimicrobiota group</taxon>
        <taxon>Candidatus Tectimicrobiota</taxon>
    </lineage>
</organism>
<evidence type="ECO:0000259" key="5">
    <source>
        <dbReference type="Pfam" id="PF14833"/>
    </source>
</evidence>
<dbReference type="SUPFAM" id="SSF51735">
    <property type="entry name" value="NAD(P)-binding Rossmann-fold domains"/>
    <property type="match status" value="1"/>
</dbReference>
<feature type="domain" description="6-phosphogluconate dehydrogenase NADP-binding" evidence="4">
    <location>
        <begin position="10"/>
        <end position="167"/>
    </location>
</feature>
<sequence length="305" mass="32109">METFAPGRTTVGFVGIGKMGVPMSRNLRRGDFAVVAYDTRPEALETVRGDGVQPARDLAELAARAGVVITMLPDSAIVEKVVLGPGGLAEHLAPGKLIIDMSSSYPPRTRALAEALAQKGIQLIGAPVSGGVTGAEAATLAIMPGGPKAAVEAAMPIFKALGKSITHVSEAVESGHAMKCVNNFLSATNMLSSMEAMTLAQKLGLDARTALDVVNNSTGMNTGTRDKWPRFLLKRSFTTGFSMGLMHKDLSMASDLAKEAGTVLFLLNHVRQMYALGVSQYGFDADQAHLLEIIESWAGRGPGKE</sequence>
<dbReference type="SUPFAM" id="SSF48179">
    <property type="entry name" value="6-phosphogluconate dehydrogenase C-terminal domain-like"/>
    <property type="match status" value="1"/>
</dbReference>
<evidence type="ECO:0000313" key="6">
    <source>
        <dbReference type="EMBL" id="MBI3128804.1"/>
    </source>
</evidence>
<proteinExistence type="predicted"/>
<reference evidence="6" key="1">
    <citation type="submission" date="2020-07" db="EMBL/GenBank/DDBJ databases">
        <title>Huge and variable diversity of episymbiotic CPR bacteria and DPANN archaea in groundwater ecosystems.</title>
        <authorList>
            <person name="He C.Y."/>
            <person name="Keren R."/>
            <person name="Whittaker M."/>
            <person name="Farag I.F."/>
            <person name="Doudna J."/>
            <person name="Cate J.H.D."/>
            <person name="Banfield J.F."/>
        </authorList>
    </citation>
    <scope>NUCLEOTIDE SEQUENCE</scope>
    <source>
        <strain evidence="6">NC_groundwater_763_Ag_S-0.2um_68_21</strain>
    </source>
</reference>
<dbReference type="InterPro" id="IPR036291">
    <property type="entry name" value="NAD(P)-bd_dom_sf"/>
</dbReference>
<protein>
    <submittedName>
        <fullName evidence="6">NAD(P)-dependent oxidoreductase</fullName>
    </submittedName>
</protein>
<comment type="caution">
    <text evidence="6">The sequence shown here is derived from an EMBL/GenBank/DDBJ whole genome shotgun (WGS) entry which is preliminary data.</text>
</comment>
<dbReference type="Gene3D" id="1.10.1040.10">
    <property type="entry name" value="N-(1-d-carboxylethyl)-l-norvaline Dehydrogenase, domain 2"/>
    <property type="match status" value="1"/>
</dbReference>
<dbReference type="EMBL" id="JACPUR010000035">
    <property type="protein sequence ID" value="MBI3128804.1"/>
    <property type="molecule type" value="Genomic_DNA"/>
</dbReference>
<dbReference type="PIRSF" id="PIRSF000103">
    <property type="entry name" value="HIBADH"/>
    <property type="match status" value="1"/>
</dbReference>
<feature type="active site" evidence="3">
    <location>
        <position position="179"/>
    </location>
</feature>
<dbReference type="Gene3D" id="3.40.50.720">
    <property type="entry name" value="NAD(P)-binding Rossmann-like Domain"/>
    <property type="match status" value="1"/>
</dbReference>
<accession>A0A932HZW2</accession>
<dbReference type="Proteomes" id="UP000782312">
    <property type="component" value="Unassembled WGS sequence"/>
</dbReference>
<keyword evidence="2" id="KW-0520">NAD</keyword>
<dbReference type="InterPro" id="IPR029154">
    <property type="entry name" value="HIBADH-like_NADP-bd"/>
</dbReference>
<name>A0A932HZW2_UNCTE</name>
<dbReference type="GO" id="GO:0050661">
    <property type="term" value="F:NADP binding"/>
    <property type="evidence" value="ECO:0007669"/>
    <property type="project" value="InterPro"/>
</dbReference>
<dbReference type="Pfam" id="PF14833">
    <property type="entry name" value="NAD_binding_11"/>
    <property type="match status" value="1"/>
</dbReference>
<keyword evidence="1" id="KW-0560">Oxidoreductase</keyword>
<dbReference type="InterPro" id="IPR006115">
    <property type="entry name" value="6PGDH_NADP-bd"/>
</dbReference>
<dbReference type="PANTHER" id="PTHR22981">
    <property type="entry name" value="3-HYDROXYISOBUTYRATE DEHYDROGENASE-RELATED"/>
    <property type="match status" value="1"/>
</dbReference>
<evidence type="ECO:0000256" key="3">
    <source>
        <dbReference type="PIRSR" id="PIRSR000103-1"/>
    </source>
</evidence>